<accession>A0A1T4Y858</accession>
<evidence type="ECO:0000256" key="3">
    <source>
        <dbReference type="ARBA" id="ARBA00022553"/>
    </source>
</evidence>
<feature type="transmembrane region" description="Helical" evidence="10">
    <location>
        <begin position="80"/>
        <end position="97"/>
    </location>
</feature>
<dbReference type="GO" id="GO:0016020">
    <property type="term" value="C:membrane"/>
    <property type="evidence" value="ECO:0007669"/>
    <property type="project" value="InterPro"/>
</dbReference>
<dbReference type="InterPro" id="IPR003594">
    <property type="entry name" value="HATPase_dom"/>
</dbReference>
<dbReference type="PANTHER" id="PTHR24421">
    <property type="entry name" value="NITRATE/NITRITE SENSOR PROTEIN NARX-RELATED"/>
    <property type="match status" value="1"/>
</dbReference>
<evidence type="ECO:0000256" key="7">
    <source>
        <dbReference type="ARBA" id="ARBA00022840"/>
    </source>
</evidence>
<dbReference type="GO" id="GO:0005524">
    <property type="term" value="F:ATP binding"/>
    <property type="evidence" value="ECO:0007669"/>
    <property type="project" value="UniProtKB-KW"/>
</dbReference>
<dbReference type="GO" id="GO:0046983">
    <property type="term" value="F:protein dimerization activity"/>
    <property type="evidence" value="ECO:0007669"/>
    <property type="project" value="InterPro"/>
</dbReference>
<dbReference type="PANTHER" id="PTHR24421:SF10">
    <property type="entry name" value="NITRATE_NITRITE SENSOR PROTEIN NARQ"/>
    <property type="match status" value="1"/>
</dbReference>
<feature type="transmembrane region" description="Helical" evidence="10">
    <location>
        <begin position="131"/>
        <end position="154"/>
    </location>
</feature>
<keyword evidence="7" id="KW-0067">ATP-binding</keyword>
<keyword evidence="10" id="KW-1133">Transmembrane helix</keyword>
<dbReference type="InterPro" id="IPR036890">
    <property type="entry name" value="HATPase_C_sf"/>
</dbReference>
<keyword evidence="4" id="KW-0808">Transferase</keyword>
<dbReference type="Gene3D" id="1.20.5.1930">
    <property type="match status" value="1"/>
</dbReference>
<evidence type="ECO:0000256" key="1">
    <source>
        <dbReference type="ARBA" id="ARBA00000085"/>
    </source>
</evidence>
<organism evidence="12 13">
    <name type="scientific">Agreia bicolorata</name>
    <dbReference type="NCBI Taxonomy" id="110935"/>
    <lineage>
        <taxon>Bacteria</taxon>
        <taxon>Bacillati</taxon>
        <taxon>Actinomycetota</taxon>
        <taxon>Actinomycetes</taxon>
        <taxon>Micrococcales</taxon>
        <taxon>Microbacteriaceae</taxon>
        <taxon>Agreia</taxon>
    </lineage>
</organism>
<dbReference type="EMBL" id="FUYG01000006">
    <property type="protein sequence ID" value="SKA97906.1"/>
    <property type="molecule type" value="Genomic_DNA"/>
</dbReference>
<comment type="catalytic activity">
    <reaction evidence="1">
        <text>ATP + protein L-histidine = ADP + protein N-phospho-L-histidine.</text>
        <dbReference type="EC" id="2.7.13.3"/>
    </reaction>
</comment>
<dbReference type="PROSITE" id="PS50109">
    <property type="entry name" value="HIS_KIN"/>
    <property type="match status" value="1"/>
</dbReference>
<protein>
    <recommendedName>
        <fullName evidence="2">histidine kinase</fullName>
        <ecNumber evidence="2">2.7.13.3</ecNumber>
    </recommendedName>
</protein>
<dbReference type="Pfam" id="PF02518">
    <property type="entry name" value="HATPase_c"/>
    <property type="match status" value="1"/>
</dbReference>
<evidence type="ECO:0000256" key="9">
    <source>
        <dbReference type="SAM" id="MobiDB-lite"/>
    </source>
</evidence>
<dbReference type="Gene3D" id="3.30.565.10">
    <property type="entry name" value="Histidine kinase-like ATPase, C-terminal domain"/>
    <property type="match status" value="1"/>
</dbReference>
<keyword evidence="5" id="KW-0547">Nucleotide-binding</keyword>
<gene>
    <name evidence="12" type="ORF">SAMN06295879_2471</name>
</gene>
<keyword evidence="8" id="KW-0902">Two-component regulatory system</keyword>
<sequence>MSAVTNSRVDALDDGWLRPRPSRREYRADAILAIVIFALSLGSLELYDSAGFYTDPAPPWLGVVMVLLQSVALAVRRRLPVTVLIVCATVFMGMQLLHVPEILFTNIAFFIAMYTAGAWGRNRRLAMVSRLVVIVAMFVWLFSALLGATFAAAFADKDAVGSVSPAVAVGLVTILQNLLYFGGAYYFGNRAWVAARERAALQVRTEQLAEARERTAAQAVSLERLRIARELHDVVAHHVSVMGVQAGAARRVLQRDPQQAAESLSAIESSAREAVDELHRMLTTLRDDSRPSSGSTVPTDEPSTHGVEQLHDLLDDARSAGLAAQLTIVGEPRPLSALVSITVYRVVQEAVTNAIKHAGQSATIDVRLRYRELSVEVEVTDSGGTPARGGVQGSGLGIVGMRERLAAVGGTLQAGPRARGGYLVRADIPAGVAVARSREAAQ</sequence>
<dbReference type="EC" id="2.7.13.3" evidence="2"/>
<dbReference type="Pfam" id="PF07730">
    <property type="entry name" value="HisKA_3"/>
    <property type="match status" value="1"/>
</dbReference>
<feature type="transmembrane region" description="Helical" evidence="10">
    <location>
        <begin position="166"/>
        <end position="188"/>
    </location>
</feature>
<evidence type="ECO:0000256" key="6">
    <source>
        <dbReference type="ARBA" id="ARBA00022777"/>
    </source>
</evidence>
<feature type="transmembrane region" description="Helical" evidence="10">
    <location>
        <begin position="28"/>
        <end position="47"/>
    </location>
</feature>
<evidence type="ECO:0000256" key="10">
    <source>
        <dbReference type="SAM" id="Phobius"/>
    </source>
</evidence>
<keyword evidence="6 12" id="KW-0418">Kinase</keyword>
<dbReference type="SMART" id="SM00387">
    <property type="entry name" value="HATPase_c"/>
    <property type="match status" value="1"/>
</dbReference>
<dbReference type="AlphaFoldDB" id="A0A1T4Y858"/>
<evidence type="ECO:0000313" key="13">
    <source>
        <dbReference type="Proteomes" id="UP000189735"/>
    </source>
</evidence>
<reference evidence="13" key="1">
    <citation type="submission" date="2017-02" db="EMBL/GenBank/DDBJ databases">
        <authorList>
            <person name="Varghese N."/>
            <person name="Submissions S."/>
        </authorList>
    </citation>
    <scope>NUCLEOTIDE SEQUENCE [LARGE SCALE GENOMIC DNA]</scope>
    <source>
        <strain evidence="13">VKM Ac-2052</strain>
    </source>
</reference>
<feature type="domain" description="Histidine kinase" evidence="11">
    <location>
        <begin position="234"/>
        <end position="432"/>
    </location>
</feature>
<evidence type="ECO:0000313" key="12">
    <source>
        <dbReference type="EMBL" id="SKA97906.1"/>
    </source>
</evidence>
<dbReference type="SUPFAM" id="SSF55874">
    <property type="entry name" value="ATPase domain of HSP90 chaperone/DNA topoisomerase II/histidine kinase"/>
    <property type="match status" value="1"/>
</dbReference>
<feature type="transmembrane region" description="Helical" evidence="10">
    <location>
        <begin position="103"/>
        <end position="119"/>
    </location>
</feature>
<feature type="region of interest" description="Disordered" evidence="9">
    <location>
        <begin position="283"/>
        <end position="305"/>
    </location>
</feature>
<feature type="transmembrane region" description="Helical" evidence="10">
    <location>
        <begin position="59"/>
        <end position="75"/>
    </location>
</feature>
<keyword evidence="10" id="KW-0812">Transmembrane</keyword>
<keyword evidence="3" id="KW-0597">Phosphoprotein</keyword>
<evidence type="ECO:0000256" key="4">
    <source>
        <dbReference type="ARBA" id="ARBA00022679"/>
    </source>
</evidence>
<dbReference type="Pfam" id="PF23539">
    <property type="entry name" value="DUF7134"/>
    <property type="match status" value="1"/>
</dbReference>
<dbReference type="InterPro" id="IPR050482">
    <property type="entry name" value="Sensor_HK_TwoCompSys"/>
</dbReference>
<evidence type="ECO:0000256" key="8">
    <source>
        <dbReference type="ARBA" id="ARBA00023012"/>
    </source>
</evidence>
<evidence type="ECO:0000256" key="2">
    <source>
        <dbReference type="ARBA" id="ARBA00012438"/>
    </source>
</evidence>
<evidence type="ECO:0000259" key="11">
    <source>
        <dbReference type="PROSITE" id="PS50109"/>
    </source>
</evidence>
<keyword evidence="10" id="KW-0472">Membrane</keyword>
<name>A0A1T4Y858_9MICO</name>
<dbReference type="InterPro" id="IPR005467">
    <property type="entry name" value="His_kinase_dom"/>
</dbReference>
<proteinExistence type="predicted"/>
<dbReference type="InterPro" id="IPR055558">
    <property type="entry name" value="DUF7134"/>
</dbReference>
<evidence type="ECO:0000256" key="5">
    <source>
        <dbReference type="ARBA" id="ARBA00022741"/>
    </source>
</evidence>
<dbReference type="GO" id="GO:0000155">
    <property type="term" value="F:phosphorelay sensor kinase activity"/>
    <property type="evidence" value="ECO:0007669"/>
    <property type="project" value="InterPro"/>
</dbReference>
<dbReference type="CDD" id="cd16917">
    <property type="entry name" value="HATPase_UhpB-NarQ-NarX-like"/>
    <property type="match status" value="1"/>
</dbReference>
<dbReference type="Proteomes" id="UP000189735">
    <property type="component" value="Unassembled WGS sequence"/>
</dbReference>
<dbReference type="InterPro" id="IPR011712">
    <property type="entry name" value="Sig_transdc_His_kin_sub3_dim/P"/>
</dbReference>